<dbReference type="AlphaFoldDB" id="A0A9R1W356"/>
<protein>
    <submittedName>
        <fullName evidence="1">Uncharacterized protein</fullName>
    </submittedName>
</protein>
<sequence>MEARHNHLGHRYFFPTSSLRKKWERVRSVQQPQGVVDRGVWIVVQINRDSGGKRKRLGRFMNGVFWVIQYIVLNITSPKINCSIIVKQTASHH</sequence>
<name>A0A9R1W356_LACSA</name>
<evidence type="ECO:0000313" key="2">
    <source>
        <dbReference type="Proteomes" id="UP000235145"/>
    </source>
</evidence>
<accession>A0A9R1W356</accession>
<reference evidence="1 2" key="1">
    <citation type="journal article" date="2017" name="Nat. Commun.">
        <title>Genome assembly with in vitro proximity ligation data and whole-genome triplication in lettuce.</title>
        <authorList>
            <person name="Reyes-Chin-Wo S."/>
            <person name="Wang Z."/>
            <person name="Yang X."/>
            <person name="Kozik A."/>
            <person name="Arikit S."/>
            <person name="Song C."/>
            <person name="Xia L."/>
            <person name="Froenicke L."/>
            <person name="Lavelle D.O."/>
            <person name="Truco M.J."/>
            <person name="Xia R."/>
            <person name="Zhu S."/>
            <person name="Xu C."/>
            <person name="Xu H."/>
            <person name="Xu X."/>
            <person name="Cox K."/>
            <person name="Korf I."/>
            <person name="Meyers B.C."/>
            <person name="Michelmore R.W."/>
        </authorList>
    </citation>
    <scope>NUCLEOTIDE SEQUENCE [LARGE SCALE GENOMIC DNA]</scope>
    <source>
        <strain evidence="2">cv. Salinas</strain>
        <tissue evidence="1">Seedlings</tissue>
    </source>
</reference>
<dbReference type="Proteomes" id="UP000235145">
    <property type="component" value="Unassembled WGS sequence"/>
</dbReference>
<organism evidence="1 2">
    <name type="scientific">Lactuca sativa</name>
    <name type="common">Garden lettuce</name>
    <dbReference type="NCBI Taxonomy" id="4236"/>
    <lineage>
        <taxon>Eukaryota</taxon>
        <taxon>Viridiplantae</taxon>
        <taxon>Streptophyta</taxon>
        <taxon>Embryophyta</taxon>
        <taxon>Tracheophyta</taxon>
        <taxon>Spermatophyta</taxon>
        <taxon>Magnoliopsida</taxon>
        <taxon>eudicotyledons</taxon>
        <taxon>Gunneridae</taxon>
        <taxon>Pentapetalae</taxon>
        <taxon>asterids</taxon>
        <taxon>campanulids</taxon>
        <taxon>Asterales</taxon>
        <taxon>Asteraceae</taxon>
        <taxon>Cichorioideae</taxon>
        <taxon>Cichorieae</taxon>
        <taxon>Lactucinae</taxon>
        <taxon>Lactuca</taxon>
    </lineage>
</organism>
<comment type="caution">
    <text evidence="1">The sequence shown here is derived from an EMBL/GenBank/DDBJ whole genome shotgun (WGS) entry which is preliminary data.</text>
</comment>
<proteinExistence type="predicted"/>
<keyword evidence="2" id="KW-1185">Reference proteome</keyword>
<dbReference type="EMBL" id="NBSK02000003">
    <property type="protein sequence ID" value="KAJ0216269.1"/>
    <property type="molecule type" value="Genomic_DNA"/>
</dbReference>
<gene>
    <name evidence="1" type="ORF">LSAT_V11C300140740</name>
</gene>
<evidence type="ECO:0000313" key="1">
    <source>
        <dbReference type="EMBL" id="KAJ0216269.1"/>
    </source>
</evidence>